<dbReference type="Proteomes" id="UP001236585">
    <property type="component" value="Chromosome"/>
</dbReference>
<keyword evidence="4" id="KW-1185">Reference proteome</keyword>
<feature type="transmembrane region" description="Helical" evidence="2">
    <location>
        <begin position="21"/>
        <end position="41"/>
    </location>
</feature>
<evidence type="ECO:0000313" key="4">
    <source>
        <dbReference type="Proteomes" id="UP001236585"/>
    </source>
</evidence>
<feature type="compositionally biased region" description="Polar residues" evidence="1">
    <location>
        <begin position="174"/>
        <end position="187"/>
    </location>
</feature>
<reference evidence="3 4" key="1">
    <citation type="journal article" date="2023" name="Microbiol. Resour. Announc.">
        <title>Complete Genome Sequence of Mycobacterium wuenschmanii, a novel Nontuberculous Mycobacterium Isolated from a captive population of Amazon Milk Frogs.</title>
        <authorList>
            <person name="Hicks J."/>
            <person name="Zeineldin M."/>
            <person name="Ward H."/>
            <person name="Wuenschmann A."/>
            <person name="Camp P."/>
            <person name="Farrell D."/>
            <person name="Lehman K."/>
            <person name="Thacker T."/>
            <person name="Cuthbert E."/>
        </authorList>
    </citation>
    <scope>NUCLEOTIDE SEQUENCE [LARGE SCALE GENOMIC DNA]</scope>
    <source>
        <strain evidence="3 4">Wuenschmanii</strain>
    </source>
</reference>
<keyword evidence="2" id="KW-0472">Membrane</keyword>
<protein>
    <submittedName>
        <fullName evidence="3">Uncharacterized protein</fullName>
    </submittedName>
</protein>
<proteinExistence type="predicted"/>
<accession>A0ABY8W2M3</accession>
<evidence type="ECO:0000256" key="2">
    <source>
        <dbReference type="SAM" id="Phobius"/>
    </source>
</evidence>
<feature type="region of interest" description="Disordered" evidence="1">
    <location>
        <begin position="170"/>
        <end position="219"/>
    </location>
</feature>
<evidence type="ECO:0000313" key="3">
    <source>
        <dbReference type="EMBL" id="WIM88029.1"/>
    </source>
</evidence>
<evidence type="ECO:0000256" key="1">
    <source>
        <dbReference type="SAM" id="MobiDB-lite"/>
    </source>
</evidence>
<sequence length="219" mass="22835">MAPAMHDDLRCSTLPRRLRSVGIAIAGVVGAAAMAITAPAADADPAYQPALDQLLDAMQQAAAYDAALPFATADADVMLMTGLQNTNYELLSAGLSRVTELFNGVFFQSPEAVATDAADSRQYFQFFTPDIYYHATAGLAPGATYELTGTIGKGTEAFAIATEAITGSAASAKRASNSTTDWSSIPTGRSPSRSARPRRPAPSTSSTTPARPPMAMPHC</sequence>
<feature type="compositionally biased region" description="Pro residues" evidence="1">
    <location>
        <begin position="210"/>
        <end position="219"/>
    </location>
</feature>
<name>A0ABY8W2M3_9MYCO</name>
<gene>
    <name evidence="3" type="ORF">PT015_00390</name>
</gene>
<keyword evidence="2" id="KW-0812">Transmembrane</keyword>
<organism evidence="3 4">
    <name type="scientific">Candidatus Mycobacterium wuenschmannii</name>
    <dbReference type="NCBI Taxonomy" id="3027808"/>
    <lineage>
        <taxon>Bacteria</taxon>
        <taxon>Bacillati</taxon>
        <taxon>Actinomycetota</taxon>
        <taxon>Actinomycetes</taxon>
        <taxon>Mycobacteriales</taxon>
        <taxon>Mycobacteriaceae</taxon>
        <taxon>Mycobacterium</taxon>
    </lineage>
</organism>
<dbReference type="EMBL" id="CP126981">
    <property type="protein sequence ID" value="WIM88029.1"/>
    <property type="molecule type" value="Genomic_DNA"/>
</dbReference>
<dbReference type="RefSeq" id="WP_285188016.1">
    <property type="nucleotide sequence ID" value="NZ_CP126981.1"/>
</dbReference>
<keyword evidence="2" id="KW-1133">Transmembrane helix</keyword>